<sequence>MEKKYRVVVQSLRGEMMEINLCDTEEEMQKITVLQLKEKIDQQLCQFDGVKYMHLIFTDKMLDEDSKPLSEYGIQNMSVIRMVIKVPGGCSEVYTEYFEKDGKGDKNIDKKHMSMEYLSVFKEDDLTHKEQKSVLSVKPPK</sequence>
<proteinExistence type="predicted"/>
<dbReference type="Gene3D" id="3.10.20.90">
    <property type="entry name" value="Phosphatidylinositol 3-kinase Catalytic Subunit, Chain A, domain 1"/>
    <property type="match status" value="1"/>
</dbReference>
<reference evidence="2" key="1">
    <citation type="submission" date="2025-08" db="UniProtKB">
        <authorList>
            <consortium name="Ensembl"/>
        </authorList>
    </citation>
    <scope>IDENTIFICATION</scope>
</reference>
<evidence type="ECO:0000259" key="1">
    <source>
        <dbReference type="PROSITE" id="PS50053"/>
    </source>
</evidence>
<dbReference type="GeneTree" id="ENSGT01150000287048"/>
<keyword evidence="3" id="KW-1185">Reference proteome</keyword>
<dbReference type="PaxDb" id="30732-ENSOMEP00000030101"/>
<dbReference type="AlphaFoldDB" id="A0A3B3DJM0"/>
<dbReference type="SUPFAM" id="SSF54236">
    <property type="entry name" value="Ubiquitin-like"/>
    <property type="match status" value="1"/>
</dbReference>
<dbReference type="Proteomes" id="UP000261560">
    <property type="component" value="Unplaced"/>
</dbReference>
<dbReference type="OMA" id="GEMMEIN"/>
<evidence type="ECO:0000313" key="2">
    <source>
        <dbReference type="Ensembl" id="ENSOMEP00000030101.1"/>
    </source>
</evidence>
<accession>A0A3B3DJM0</accession>
<dbReference type="PROSITE" id="PS50053">
    <property type="entry name" value="UBIQUITIN_2"/>
    <property type="match status" value="1"/>
</dbReference>
<dbReference type="CDD" id="cd17039">
    <property type="entry name" value="Ubl_ubiquitin_like"/>
    <property type="match status" value="1"/>
</dbReference>
<dbReference type="InterPro" id="IPR029071">
    <property type="entry name" value="Ubiquitin-like_domsf"/>
</dbReference>
<reference evidence="2" key="2">
    <citation type="submission" date="2025-09" db="UniProtKB">
        <authorList>
            <consortium name="Ensembl"/>
        </authorList>
    </citation>
    <scope>IDENTIFICATION</scope>
</reference>
<organism evidence="2 3">
    <name type="scientific">Oryzias melastigma</name>
    <name type="common">Marine medaka</name>
    <dbReference type="NCBI Taxonomy" id="30732"/>
    <lineage>
        <taxon>Eukaryota</taxon>
        <taxon>Metazoa</taxon>
        <taxon>Chordata</taxon>
        <taxon>Craniata</taxon>
        <taxon>Vertebrata</taxon>
        <taxon>Euteleostomi</taxon>
        <taxon>Actinopterygii</taxon>
        <taxon>Neopterygii</taxon>
        <taxon>Teleostei</taxon>
        <taxon>Neoteleostei</taxon>
        <taxon>Acanthomorphata</taxon>
        <taxon>Ovalentaria</taxon>
        <taxon>Atherinomorphae</taxon>
        <taxon>Beloniformes</taxon>
        <taxon>Adrianichthyidae</taxon>
        <taxon>Oryziinae</taxon>
        <taxon>Oryzias</taxon>
    </lineage>
</organism>
<protein>
    <recommendedName>
        <fullName evidence="1">Ubiquitin-like domain-containing protein</fullName>
    </recommendedName>
</protein>
<evidence type="ECO:0000313" key="3">
    <source>
        <dbReference type="Proteomes" id="UP000261560"/>
    </source>
</evidence>
<dbReference type="Ensembl" id="ENSOMET00000020178.1">
    <property type="protein sequence ID" value="ENSOMEP00000030101.1"/>
    <property type="gene ID" value="ENSOMEG00000014150.1"/>
</dbReference>
<dbReference type="STRING" id="30732.ENSOMEP00000030101"/>
<name>A0A3B3DJM0_ORYME</name>
<dbReference type="Pfam" id="PF00240">
    <property type="entry name" value="ubiquitin"/>
    <property type="match status" value="1"/>
</dbReference>
<feature type="domain" description="Ubiquitin-like" evidence="1">
    <location>
        <begin position="32"/>
        <end position="89"/>
    </location>
</feature>
<dbReference type="InterPro" id="IPR000626">
    <property type="entry name" value="Ubiquitin-like_dom"/>
</dbReference>